<sequence length="220" mass="23872">MELYDVMRTTFAAREFTDDPLPDDTLRRILDNARFAPSGGNRQAAHIVVVRDPDTKRRLAALGESTVRRYVAQRVAGENPWNPVIPTAVPDSVIETTAVPDSFVEPIRTAPVVLVVSVDMRRVAAVDQYLDRVGLVSGASVYPLVWNILLGARAEGFGGTITSMAVAQEPAVRDLLHLPAEHAVAAVVPIGKPVKQLTRLRRQPVDDFVTVDSFDGAALG</sequence>
<evidence type="ECO:0000256" key="1">
    <source>
        <dbReference type="ARBA" id="ARBA00007118"/>
    </source>
</evidence>
<reference evidence="4 5" key="1">
    <citation type="submission" date="2024-01" db="EMBL/GenBank/DDBJ databases">
        <title>Draft genome sequence of Gordonia sp. LSe1-13.</title>
        <authorList>
            <person name="Suphannarot A."/>
            <person name="Mingma R."/>
        </authorList>
    </citation>
    <scope>NUCLEOTIDE SEQUENCE [LARGE SCALE GENOMIC DNA]</scope>
    <source>
        <strain evidence="4 5">LSe1-13</strain>
    </source>
</reference>
<name>A0ABU7M801_9ACTN</name>
<evidence type="ECO:0000259" key="3">
    <source>
        <dbReference type="Pfam" id="PF00881"/>
    </source>
</evidence>
<proteinExistence type="inferred from homology"/>
<dbReference type="Proteomes" id="UP001347146">
    <property type="component" value="Unassembled WGS sequence"/>
</dbReference>
<dbReference type="CDD" id="cd02062">
    <property type="entry name" value="Nitro_FMN_reductase"/>
    <property type="match status" value="1"/>
</dbReference>
<dbReference type="SUPFAM" id="SSF55469">
    <property type="entry name" value="FMN-dependent nitroreductase-like"/>
    <property type="match status" value="1"/>
</dbReference>
<dbReference type="PANTHER" id="PTHR43673:SF10">
    <property type="entry name" value="NADH DEHYDROGENASE_NAD(P)H NITROREDUCTASE XCC3605-RELATED"/>
    <property type="match status" value="1"/>
</dbReference>
<accession>A0ABU7M801</accession>
<dbReference type="Pfam" id="PF00881">
    <property type="entry name" value="Nitroreductase"/>
    <property type="match status" value="1"/>
</dbReference>
<dbReference type="EMBL" id="JAZDUF010000001">
    <property type="protein sequence ID" value="MEE3849215.1"/>
    <property type="molecule type" value="Genomic_DNA"/>
</dbReference>
<dbReference type="RefSeq" id="WP_330430862.1">
    <property type="nucleotide sequence ID" value="NZ_JAZDUF010000001.1"/>
</dbReference>
<comment type="caution">
    <text evidence="4">The sequence shown here is derived from an EMBL/GenBank/DDBJ whole genome shotgun (WGS) entry which is preliminary data.</text>
</comment>
<dbReference type="InterPro" id="IPR029479">
    <property type="entry name" value="Nitroreductase"/>
</dbReference>
<evidence type="ECO:0000256" key="2">
    <source>
        <dbReference type="ARBA" id="ARBA00023002"/>
    </source>
</evidence>
<dbReference type="InterPro" id="IPR000415">
    <property type="entry name" value="Nitroreductase-like"/>
</dbReference>
<evidence type="ECO:0000313" key="5">
    <source>
        <dbReference type="Proteomes" id="UP001347146"/>
    </source>
</evidence>
<gene>
    <name evidence="4" type="ORF">VZC37_02650</name>
</gene>
<organism evidence="4 5">
    <name type="scientific">Gordonia sesuvii</name>
    <dbReference type="NCBI Taxonomy" id="3116777"/>
    <lineage>
        <taxon>Bacteria</taxon>
        <taxon>Bacillati</taxon>
        <taxon>Actinomycetota</taxon>
        <taxon>Actinomycetes</taxon>
        <taxon>Mycobacteriales</taxon>
        <taxon>Gordoniaceae</taxon>
        <taxon>Gordonia</taxon>
    </lineage>
</organism>
<keyword evidence="5" id="KW-1185">Reference proteome</keyword>
<dbReference type="Gene3D" id="3.40.109.10">
    <property type="entry name" value="NADH Oxidase"/>
    <property type="match status" value="1"/>
</dbReference>
<comment type="similarity">
    <text evidence="1">Belongs to the nitroreductase family.</text>
</comment>
<feature type="domain" description="Nitroreductase" evidence="3">
    <location>
        <begin position="13"/>
        <end position="192"/>
    </location>
</feature>
<evidence type="ECO:0000313" key="4">
    <source>
        <dbReference type="EMBL" id="MEE3849215.1"/>
    </source>
</evidence>
<protein>
    <submittedName>
        <fullName evidence="4">Nitroreductase family protein</fullName>
    </submittedName>
</protein>
<dbReference type="PANTHER" id="PTHR43673">
    <property type="entry name" value="NAD(P)H NITROREDUCTASE YDGI-RELATED"/>
    <property type="match status" value="1"/>
</dbReference>
<keyword evidence="2" id="KW-0560">Oxidoreductase</keyword>